<evidence type="ECO:0000256" key="5">
    <source>
        <dbReference type="ARBA" id="ARBA00022833"/>
    </source>
</evidence>
<dbReference type="AlphaFoldDB" id="A0AAV2TIY2"/>
<evidence type="ECO:0000256" key="2">
    <source>
        <dbReference type="ARBA" id="ARBA00022670"/>
    </source>
</evidence>
<dbReference type="GO" id="GO:0008237">
    <property type="term" value="F:metallopeptidase activity"/>
    <property type="evidence" value="ECO:0007669"/>
    <property type="project" value="UniProtKB-KW"/>
</dbReference>
<evidence type="ECO:0000313" key="10">
    <source>
        <dbReference type="EMBL" id="CAL5136174.1"/>
    </source>
</evidence>
<dbReference type="Proteomes" id="UP001497525">
    <property type="component" value="Unassembled WGS sequence"/>
</dbReference>
<dbReference type="InterPro" id="IPR032632">
    <property type="entry name" value="Peptidase_M16_M"/>
</dbReference>
<organism evidence="10 11">
    <name type="scientific">Calicophoron daubneyi</name>
    <name type="common">Rumen fluke</name>
    <name type="synonym">Paramphistomum daubneyi</name>
    <dbReference type="NCBI Taxonomy" id="300641"/>
    <lineage>
        <taxon>Eukaryota</taxon>
        <taxon>Metazoa</taxon>
        <taxon>Spiralia</taxon>
        <taxon>Lophotrochozoa</taxon>
        <taxon>Platyhelminthes</taxon>
        <taxon>Trematoda</taxon>
        <taxon>Digenea</taxon>
        <taxon>Plagiorchiida</taxon>
        <taxon>Pronocephalata</taxon>
        <taxon>Paramphistomoidea</taxon>
        <taxon>Paramphistomidae</taxon>
        <taxon>Calicophoron</taxon>
    </lineage>
</organism>
<dbReference type="GO" id="GO:0006508">
    <property type="term" value="P:proteolysis"/>
    <property type="evidence" value="ECO:0007669"/>
    <property type="project" value="UniProtKB-KW"/>
</dbReference>
<dbReference type="InterPro" id="IPR011765">
    <property type="entry name" value="Pept_M16_N"/>
</dbReference>
<dbReference type="InterPro" id="IPR007863">
    <property type="entry name" value="Peptidase_M16_C"/>
</dbReference>
<dbReference type="Pfam" id="PF16187">
    <property type="entry name" value="Peptidase_M16_M"/>
    <property type="match status" value="1"/>
</dbReference>
<evidence type="ECO:0000256" key="3">
    <source>
        <dbReference type="ARBA" id="ARBA00022723"/>
    </source>
</evidence>
<sequence>MLNSHHELTMRIDLSHADKREYRLIDLDNGLRAVLVSCPTVKGPEDSKKENVDDNAAATVCVETGSFSDPEDAQGLSHLLSRVLLKGSAKNPDIDEFNAFVSSNGGHSGSYCTNEYTVYFFEVEESKFKEALDRFANHFISPLIGTRRVTQCIDEMDKDFKRYKTKDQMAMQNFVCSLANEGSPFRKFNRGNKKSLLEKHDTAAIHSMLVNHFKANYSADKMTLVVQCSQTLDEMESIVRGTFGAVPRNGQTIEDIIQDTKTFCASNFEKYYEVLSNGAKEQLRLIWPLSCLQTAYRSNPIFVISSLIRNMQEGSLAHYLDENHLATDVDCDFGAISEFTNTKICTLFIVRMNLAENGSRHVNDICGAVYDYLKYLASEAKISVDSTDQDNWELVWSEEPHNFTTYVKELQVTQEHKFITRPNFSAAVSSAWIAVALTRVAPKDVYTGYVLIEEPNFQQYYDLLRYLSTEQACIIHSVLDFKTDAEATVKEPSTEQWYGTKYTKSDIPEQIVTRRMADKPVLKFSMPAKDKLAYENFLTLPCSNGSRKPENLNATVHRNKYQSFGSLWYLPIYHFESPTATFMVHIKSEVSLDSAVNTDLFLLLVEEVRYNMNKLKQEAKSLRIHYDIRAVHNAIELKVAGRSEGLRAFYYKLIEEGFPSAINMDMEEYSEIESTVKNNINREMTSLQSSALNMVNYMSIIPSRLLTDQIQRFEELTIADLLAFNSQLMSQLRITAYGTGQIEEEDVKAMYDHTVHSLECLEATTARPTITLSIPAGTHYYKAEASDPYNNNSYYVRYNLCYQTDAQSEVYNMILLELFSKQIVVFFRLCEFPNVNASMHYRLAVAGEKGHTALIIFVQVSGVTQLDDQLANRTAAFWYRIAPLLIASLTESDLKKILDSVAKGIREKYAGQTAYTKGMWNLILEHNANFDWPHDLENCVKEVTRDQLIQFFYSQYLDPEVQRTLCVQVAPRGPNSSPMKWTSIFRRSDSDANKMDVKGAQSHVTKYIEYMHMDTNGIEQYADIFHSIDAIYPERVKPVRDIQNFRSSCSS</sequence>
<dbReference type="GO" id="GO:0046872">
    <property type="term" value="F:metal ion binding"/>
    <property type="evidence" value="ECO:0007669"/>
    <property type="project" value="UniProtKB-KW"/>
</dbReference>
<keyword evidence="5" id="KW-0862">Zinc</keyword>
<proteinExistence type="inferred from homology"/>
<keyword evidence="4" id="KW-0378">Hydrolase</keyword>
<dbReference type="Pfam" id="PF05193">
    <property type="entry name" value="Peptidase_M16_C"/>
    <property type="match status" value="1"/>
</dbReference>
<keyword evidence="6" id="KW-0482">Metalloprotease</keyword>
<dbReference type="Gene3D" id="3.30.830.10">
    <property type="entry name" value="Metalloenzyme, LuxS/M16 peptidase-like"/>
    <property type="match status" value="4"/>
</dbReference>
<dbReference type="EMBL" id="CAXLJL010000290">
    <property type="protein sequence ID" value="CAL5136174.1"/>
    <property type="molecule type" value="Genomic_DNA"/>
</dbReference>
<evidence type="ECO:0000259" key="7">
    <source>
        <dbReference type="Pfam" id="PF00675"/>
    </source>
</evidence>
<dbReference type="PANTHER" id="PTHR43690:SF18">
    <property type="entry name" value="INSULIN-DEGRADING ENZYME-RELATED"/>
    <property type="match status" value="1"/>
</dbReference>
<dbReference type="Pfam" id="PF00675">
    <property type="entry name" value="Peptidase_M16"/>
    <property type="match status" value="1"/>
</dbReference>
<keyword evidence="3" id="KW-0479">Metal-binding</keyword>
<feature type="domain" description="Peptidase M16 middle/third" evidence="9">
    <location>
        <begin position="432"/>
        <end position="696"/>
    </location>
</feature>
<dbReference type="SUPFAM" id="SSF63411">
    <property type="entry name" value="LuxS/MPP-like metallohydrolase"/>
    <property type="match status" value="4"/>
</dbReference>
<evidence type="ECO:0000256" key="6">
    <source>
        <dbReference type="ARBA" id="ARBA00023049"/>
    </source>
</evidence>
<comment type="caution">
    <text evidence="10">The sequence shown here is derived from an EMBL/GenBank/DDBJ whole genome shotgun (WGS) entry which is preliminary data.</text>
</comment>
<keyword evidence="2" id="KW-0645">Protease</keyword>
<evidence type="ECO:0000259" key="9">
    <source>
        <dbReference type="Pfam" id="PF16187"/>
    </source>
</evidence>
<name>A0AAV2TIY2_CALDB</name>
<evidence type="ECO:0000256" key="4">
    <source>
        <dbReference type="ARBA" id="ARBA00022801"/>
    </source>
</evidence>
<dbReference type="InterPro" id="IPR050626">
    <property type="entry name" value="Peptidase_M16"/>
</dbReference>
<evidence type="ECO:0000313" key="11">
    <source>
        <dbReference type="Proteomes" id="UP001497525"/>
    </source>
</evidence>
<gene>
    <name evidence="10" type="ORF">CDAUBV1_LOCUS10250</name>
</gene>
<evidence type="ECO:0000259" key="8">
    <source>
        <dbReference type="Pfam" id="PF05193"/>
    </source>
</evidence>
<accession>A0AAV2TIY2</accession>
<evidence type="ECO:0000256" key="1">
    <source>
        <dbReference type="ARBA" id="ARBA00007261"/>
    </source>
</evidence>
<feature type="domain" description="Peptidase M16 C-terminal" evidence="8">
    <location>
        <begin position="209"/>
        <end position="381"/>
    </location>
</feature>
<dbReference type="PANTHER" id="PTHR43690">
    <property type="entry name" value="NARDILYSIN"/>
    <property type="match status" value="1"/>
</dbReference>
<comment type="similarity">
    <text evidence="1">Belongs to the peptidase M16 family.</text>
</comment>
<reference evidence="10" key="1">
    <citation type="submission" date="2024-06" db="EMBL/GenBank/DDBJ databases">
        <authorList>
            <person name="Liu X."/>
            <person name="Lenzi L."/>
            <person name="Haldenby T S."/>
            <person name="Uol C."/>
        </authorList>
    </citation>
    <scope>NUCLEOTIDE SEQUENCE</scope>
</reference>
<protein>
    <submittedName>
        <fullName evidence="10">Uncharacterized protein</fullName>
    </submittedName>
</protein>
<dbReference type="InterPro" id="IPR011249">
    <property type="entry name" value="Metalloenz_LuxS/M16"/>
</dbReference>
<feature type="domain" description="Peptidase M16 N-terminal" evidence="7">
    <location>
        <begin position="50"/>
        <end position="180"/>
    </location>
</feature>